<evidence type="ECO:0000313" key="2">
    <source>
        <dbReference type="EMBL" id="SHH20839.1"/>
    </source>
</evidence>
<keyword evidence="1" id="KW-0472">Membrane</keyword>
<protein>
    <submittedName>
        <fullName evidence="2">Uncharacterized protein</fullName>
    </submittedName>
</protein>
<keyword evidence="1" id="KW-1133">Transmembrane helix</keyword>
<evidence type="ECO:0000313" key="3">
    <source>
        <dbReference type="Proteomes" id="UP000184212"/>
    </source>
</evidence>
<organism evidence="2 3">
    <name type="scientific">Chryseolinea serpens</name>
    <dbReference type="NCBI Taxonomy" id="947013"/>
    <lineage>
        <taxon>Bacteria</taxon>
        <taxon>Pseudomonadati</taxon>
        <taxon>Bacteroidota</taxon>
        <taxon>Cytophagia</taxon>
        <taxon>Cytophagales</taxon>
        <taxon>Fulvivirgaceae</taxon>
        <taxon>Chryseolinea</taxon>
    </lineage>
</organism>
<keyword evidence="3" id="KW-1185">Reference proteome</keyword>
<dbReference type="AlphaFoldDB" id="A0A1M5R4D0"/>
<name>A0A1M5R4D0_9BACT</name>
<dbReference type="RefSeq" id="WP_073135829.1">
    <property type="nucleotide sequence ID" value="NZ_FQWQ01000002.1"/>
</dbReference>
<dbReference type="EMBL" id="FQWQ01000002">
    <property type="protein sequence ID" value="SHH20839.1"/>
    <property type="molecule type" value="Genomic_DNA"/>
</dbReference>
<feature type="transmembrane region" description="Helical" evidence="1">
    <location>
        <begin position="53"/>
        <end position="74"/>
    </location>
</feature>
<sequence>MKRFLFDLKLFYHLLPKLMLVLTVGSAFLVIVLDVFQWRLPFESANADGINNFVIGFLTSVYTSGIFFIVVFGLQDYRRASQVSPLIISEVKTLIIRINGSLEGVCRHHEIAYTSGVDSIKGAFEKLNNVIDFRTPSDLGQGTITIKEGIQYVKMDGPMYSWHEAFGKRCASMLEACNAAIANLTSFNLGDPELLWQLYLIKESTFIRNMMGRPIHLGRTNERILLSPYLDLVLRARDLEIYINRHYKGFQELSTGHPDRGEINYYSS</sequence>
<feature type="transmembrane region" description="Helical" evidence="1">
    <location>
        <begin position="12"/>
        <end position="33"/>
    </location>
</feature>
<reference evidence="2 3" key="1">
    <citation type="submission" date="2016-11" db="EMBL/GenBank/DDBJ databases">
        <authorList>
            <person name="Jaros S."/>
            <person name="Januszkiewicz K."/>
            <person name="Wedrychowicz H."/>
        </authorList>
    </citation>
    <scope>NUCLEOTIDE SEQUENCE [LARGE SCALE GENOMIC DNA]</scope>
    <source>
        <strain evidence="2 3">DSM 24574</strain>
    </source>
</reference>
<keyword evidence="1" id="KW-0812">Transmembrane</keyword>
<proteinExistence type="predicted"/>
<gene>
    <name evidence="2" type="ORF">SAMN04488109_3170</name>
</gene>
<evidence type="ECO:0000256" key="1">
    <source>
        <dbReference type="SAM" id="Phobius"/>
    </source>
</evidence>
<accession>A0A1M5R4D0</accession>
<dbReference type="Proteomes" id="UP000184212">
    <property type="component" value="Unassembled WGS sequence"/>
</dbReference>
<dbReference type="STRING" id="947013.SAMN04488109_3170"/>